<keyword evidence="2" id="KW-0732">Signal</keyword>
<dbReference type="Gene3D" id="3.80.10.10">
    <property type="entry name" value="Ribonuclease Inhibitor"/>
    <property type="match status" value="2"/>
</dbReference>
<dbReference type="SUPFAM" id="SSF52058">
    <property type="entry name" value="L domain-like"/>
    <property type="match status" value="1"/>
</dbReference>
<dbReference type="InParanoid" id="D6W685"/>
<dbReference type="PRINTS" id="PR00019">
    <property type="entry name" value="LEURICHRPT"/>
</dbReference>
<dbReference type="EMBL" id="KQ971306">
    <property type="protein sequence ID" value="EFA11081.2"/>
    <property type="molecule type" value="Genomic_DNA"/>
</dbReference>
<dbReference type="InterPro" id="IPR003591">
    <property type="entry name" value="Leu-rich_rpt_typical-subtyp"/>
</dbReference>
<protein>
    <submittedName>
        <fullName evidence="4">Leucine-rich repeat-containing protein 15-like Protein</fullName>
    </submittedName>
</protein>
<dbReference type="PROSITE" id="PS51450">
    <property type="entry name" value="LRR"/>
    <property type="match status" value="3"/>
</dbReference>
<sequence>MKLTDLAQSLEIWEKNENCPFSCTCKLEHLTETAIYRFMHTSKKKQSSHEVNSVEFNDVLYDDNLESELLDDKPIVRSAICILQSEVEPLDLIAKLPPDLETLTLIQGFNTGSKTIKFSYLSKFKHLLSLELLGPNLLNKMTNTSLISEIDSPLPDLKYMNLENIQIKNSKLQIQNFVKEFNDVQTFEYVQKVDSKGHPLTMVQQGTNEEILPYEKYKLQDDENKVPLFIGFKNLHLLRITHCELNNVHWAMFDGLNNLQYLILDKNNLRFIPPFAFYGTPNLKTLSLARNNLLDIQITDLAGLLELEFLDLSHNNFSQLSELSFPPFPKLKLADFGNNPITVIFPNTFEVMNTTDSLIIGSDDVNLSLMTNSFLGLNLLKALTLNNLNIRRLKRDLFVGMPSLNDLTLTGNITEIEFDTFLDVYKLKKLILSNCKLRNVSMDAFIGLENLEILDLSKNELEHLPPGVFDQLINIKEIYLNGNKLGKLPQNIFAKIHPKMIRLNDNPWHCSCEMSEWKPMIINRIKQKIVKTCDFTHDKGVGCPQDNRFTFKYVYDNKKTRTVT</sequence>
<dbReference type="InterPro" id="IPR001611">
    <property type="entry name" value="Leu-rich_rpt"/>
</dbReference>
<evidence type="ECO:0000256" key="1">
    <source>
        <dbReference type="ARBA" id="ARBA00022614"/>
    </source>
</evidence>
<evidence type="ECO:0000313" key="5">
    <source>
        <dbReference type="Proteomes" id="UP000007266"/>
    </source>
</evidence>
<gene>
    <name evidence="4" type="primary">AUGUSTUS-3.0.2_04677</name>
    <name evidence="4" type="ORF">TcasGA2_TC004677</name>
</gene>
<evidence type="ECO:0000256" key="3">
    <source>
        <dbReference type="ARBA" id="ARBA00022737"/>
    </source>
</evidence>
<dbReference type="InterPro" id="IPR050328">
    <property type="entry name" value="Dev_Immune_Receptor"/>
</dbReference>
<dbReference type="SMART" id="SM00369">
    <property type="entry name" value="LRR_TYP"/>
    <property type="match status" value="7"/>
</dbReference>
<organism evidence="4 5">
    <name type="scientific">Tribolium castaneum</name>
    <name type="common">Red flour beetle</name>
    <dbReference type="NCBI Taxonomy" id="7070"/>
    <lineage>
        <taxon>Eukaryota</taxon>
        <taxon>Metazoa</taxon>
        <taxon>Ecdysozoa</taxon>
        <taxon>Arthropoda</taxon>
        <taxon>Hexapoda</taxon>
        <taxon>Insecta</taxon>
        <taxon>Pterygota</taxon>
        <taxon>Neoptera</taxon>
        <taxon>Endopterygota</taxon>
        <taxon>Coleoptera</taxon>
        <taxon>Polyphaga</taxon>
        <taxon>Cucujiformia</taxon>
        <taxon>Tenebrionidae</taxon>
        <taxon>Tenebrionidae incertae sedis</taxon>
        <taxon>Tribolium</taxon>
    </lineage>
</organism>
<dbReference type="STRING" id="7070.D6W685"/>
<dbReference type="PANTHER" id="PTHR24373:SF370">
    <property type="entry name" value="FISH-LIPS, ISOFORM E"/>
    <property type="match status" value="1"/>
</dbReference>
<keyword evidence="3" id="KW-0677">Repeat</keyword>
<name>D6W685_TRICA</name>
<dbReference type="InterPro" id="IPR032675">
    <property type="entry name" value="LRR_dom_sf"/>
</dbReference>
<proteinExistence type="predicted"/>
<dbReference type="PANTHER" id="PTHR24373">
    <property type="entry name" value="SLIT RELATED LEUCINE-RICH REPEAT NEURONAL PROTEIN"/>
    <property type="match status" value="1"/>
</dbReference>
<dbReference type="AlphaFoldDB" id="D6W685"/>
<evidence type="ECO:0000256" key="2">
    <source>
        <dbReference type="ARBA" id="ARBA00022729"/>
    </source>
</evidence>
<dbReference type="OMA" id="EFCFYGT"/>
<dbReference type="Pfam" id="PF13855">
    <property type="entry name" value="LRR_8"/>
    <property type="match status" value="2"/>
</dbReference>
<reference evidence="4 5" key="2">
    <citation type="journal article" date="2010" name="Nucleic Acids Res.">
        <title>BeetleBase in 2010: revisions to provide comprehensive genomic information for Tribolium castaneum.</title>
        <authorList>
            <person name="Kim H.S."/>
            <person name="Murphy T."/>
            <person name="Xia J."/>
            <person name="Caragea D."/>
            <person name="Park Y."/>
            <person name="Beeman R.W."/>
            <person name="Lorenzen M.D."/>
            <person name="Butcher S."/>
            <person name="Manak J.R."/>
            <person name="Brown S.J."/>
        </authorList>
    </citation>
    <scope>GENOME REANNOTATION</scope>
    <source>
        <strain evidence="4 5">Georgia GA2</strain>
    </source>
</reference>
<dbReference type="eggNOG" id="KOG0619">
    <property type="taxonomic scope" value="Eukaryota"/>
</dbReference>
<keyword evidence="5" id="KW-1185">Reference proteome</keyword>
<reference evidence="4 5" key="1">
    <citation type="journal article" date="2008" name="Nature">
        <title>The genome of the model beetle and pest Tribolium castaneum.</title>
        <authorList>
            <consortium name="Tribolium Genome Sequencing Consortium"/>
            <person name="Richards S."/>
            <person name="Gibbs R.A."/>
            <person name="Weinstock G.M."/>
            <person name="Brown S.J."/>
            <person name="Denell R."/>
            <person name="Beeman R.W."/>
            <person name="Gibbs R."/>
            <person name="Beeman R.W."/>
            <person name="Brown S.J."/>
            <person name="Bucher G."/>
            <person name="Friedrich M."/>
            <person name="Grimmelikhuijzen C.J."/>
            <person name="Klingler M."/>
            <person name="Lorenzen M."/>
            <person name="Richards S."/>
            <person name="Roth S."/>
            <person name="Schroder R."/>
            <person name="Tautz D."/>
            <person name="Zdobnov E.M."/>
            <person name="Muzny D."/>
            <person name="Gibbs R.A."/>
            <person name="Weinstock G.M."/>
            <person name="Attaway T."/>
            <person name="Bell S."/>
            <person name="Buhay C.J."/>
            <person name="Chandrabose M.N."/>
            <person name="Chavez D."/>
            <person name="Clerk-Blankenburg K.P."/>
            <person name="Cree A."/>
            <person name="Dao M."/>
            <person name="Davis C."/>
            <person name="Chacko J."/>
            <person name="Dinh H."/>
            <person name="Dugan-Rocha S."/>
            <person name="Fowler G."/>
            <person name="Garner T.T."/>
            <person name="Garnes J."/>
            <person name="Gnirke A."/>
            <person name="Hawes A."/>
            <person name="Hernandez J."/>
            <person name="Hines S."/>
            <person name="Holder M."/>
            <person name="Hume J."/>
            <person name="Jhangiani S.N."/>
            <person name="Joshi V."/>
            <person name="Khan Z.M."/>
            <person name="Jackson L."/>
            <person name="Kovar C."/>
            <person name="Kowis A."/>
            <person name="Lee S."/>
            <person name="Lewis L.R."/>
            <person name="Margolis J."/>
            <person name="Morgan M."/>
            <person name="Nazareth L.V."/>
            <person name="Nguyen N."/>
            <person name="Okwuonu G."/>
            <person name="Parker D."/>
            <person name="Richards S."/>
            <person name="Ruiz S.J."/>
            <person name="Santibanez J."/>
            <person name="Savard J."/>
            <person name="Scherer S.E."/>
            <person name="Schneider B."/>
            <person name="Sodergren E."/>
            <person name="Tautz D."/>
            <person name="Vattahil S."/>
            <person name="Villasana D."/>
            <person name="White C.S."/>
            <person name="Wright R."/>
            <person name="Park Y."/>
            <person name="Beeman R.W."/>
            <person name="Lord J."/>
            <person name="Oppert B."/>
            <person name="Lorenzen M."/>
            <person name="Brown S."/>
            <person name="Wang L."/>
            <person name="Savard J."/>
            <person name="Tautz D."/>
            <person name="Richards S."/>
            <person name="Weinstock G."/>
            <person name="Gibbs R.A."/>
            <person name="Liu Y."/>
            <person name="Worley K."/>
            <person name="Weinstock G."/>
            <person name="Elsik C.G."/>
            <person name="Reese J.T."/>
            <person name="Elhaik E."/>
            <person name="Landan G."/>
            <person name="Graur D."/>
            <person name="Arensburger P."/>
            <person name="Atkinson P."/>
            <person name="Beeman R.W."/>
            <person name="Beidler J."/>
            <person name="Brown S.J."/>
            <person name="Demuth J.P."/>
            <person name="Drury D.W."/>
            <person name="Du Y.Z."/>
            <person name="Fujiwara H."/>
            <person name="Lorenzen M."/>
            <person name="Maselli V."/>
            <person name="Osanai M."/>
            <person name="Park Y."/>
            <person name="Robertson H.M."/>
            <person name="Tu Z."/>
            <person name="Wang J.J."/>
            <person name="Wang S."/>
            <person name="Richards S."/>
            <person name="Song H."/>
            <person name="Zhang L."/>
            <person name="Sodergren E."/>
            <person name="Werner D."/>
            <person name="Stanke M."/>
            <person name="Morgenstern B."/>
            <person name="Solovyev V."/>
            <person name="Kosarev P."/>
            <person name="Brown G."/>
            <person name="Chen H.C."/>
            <person name="Ermolaeva O."/>
            <person name="Hlavina W."/>
            <person name="Kapustin Y."/>
            <person name="Kiryutin B."/>
            <person name="Kitts P."/>
            <person name="Maglott D."/>
            <person name="Pruitt K."/>
            <person name="Sapojnikov V."/>
            <person name="Souvorov A."/>
            <person name="Mackey A.J."/>
            <person name="Waterhouse R.M."/>
            <person name="Wyder S."/>
            <person name="Zdobnov E.M."/>
            <person name="Zdobnov E.M."/>
            <person name="Wyder S."/>
            <person name="Kriventseva E.V."/>
            <person name="Kadowaki T."/>
            <person name="Bork P."/>
            <person name="Aranda M."/>
            <person name="Bao R."/>
            <person name="Beermann A."/>
            <person name="Berns N."/>
            <person name="Bolognesi R."/>
            <person name="Bonneton F."/>
            <person name="Bopp D."/>
            <person name="Brown S.J."/>
            <person name="Bucher G."/>
            <person name="Butts T."/>
            <person name="Chaumot A."/>
            <person name="Denell R.E."/>
            <person name="Ferrier D.E."/>
            <person name="Friedrich M."/>
            <person name="Gordon C.M."/>
            <person name="Jindra M."/>
            <person name="Klingler M."/>
            <person name="Lan Q."/>
            <person name="Lattorff H.M."/>
            <person name="Laudet V."/>
            <person name="von Levetsow C."/>
            <person name="Liu Z."/>
            <person name="Lutz R."/>
            <person name="Lynch J.A."/>
            <person name="da Fonseca R.N."/>
            <person name="Posnien N."/>
            <person name="Reuter R."/>
            <person name="Roth S."/>
            <person name="Savard J."/>
            <person name="Schinko J.B."/>
            <person name="Schmitt C."/>
            <person name="Schoppmeier M."/>
            <person name="Schroder R."/>
            <person name="Shippy T.D."/>
            <person name="Simonnet F."/>
            <person name="Marques-Souza H."/>
            <person name="Tautz D."/>
            <person name="Tomoyasu Y."/>
            <person name="Trauner J."/>
            <person name="Van der Zee M."/>
            <person name="Vervoort M."/>
            <person name="Wittkopp N."/>
            <person name="Wimmer E.A."/>
            <person name="Yang X."/>
            <person name="Jones A.K."/>
            <person name="Sattelle D.B."/>
            <person name="Ebert P.R."/>
            <person name="Nelson D."/>
            <person name="Scott J.G."/>
            <person name="Beeman R.W."/>
            <person name="Muthukrishnan S."/>
            <person name="Kramer K.J."/>
            <person name="Arakane Y."/>
            <person name="Beeman R.W."/>
            <person name="Zhu Q."/>
            <person name="Hogenkamp D."/>
            <person name="Dixit R."/>
            <person name="Oppert B."/>
            <person name="Jiang H."/>
            <person name="Zou Z."/>
            <person name="Marshall J."/>
            <person name="Elpidina E."/>
            <person name="Vinokurov K."/>
            <person name="Oppert C."/>
            <person name="Zou Z."/>
            <person name="Evans J."/>
            <person name="Lu Z."/>
            <person name="Zhao P."/>
            <person name="Sumathipala N."/>
            <person name="Altincicek B."/>
            <person name="Vilcinskas A."/>
            <person name="Williams M."/>
            <person name="Hultmark D."/>
            <person name="Hetru C."/>
            <person name="Jiang H."/>
            <person name="Grimmelikhuijzen C.J."/>
            <person name="Hauser F."/>
            <person name="Cazzamali G."/>
            <person name="Williamson M."/>
            <person name="Park Y."/>
            <person name="Li B."/>
            <person name="Tanaka Y."/>
            <person name="Predel R."/>
            <person name="Neupert S."/>
            <person name="Schachtner J."/>
            <person name="Verleyen P."/>
            <person name="Raible F."/>
            <person name="Bork P."/>
            <person name="Friedrich M."/>
            <person name="Walden K.K."/>
            <person name="Robertson H.M."/>
            <person name="Angeli S."/>
            <person name="Foret S."/>
            <person name="Bucher G."/>
            <person name="Schuetz S."/>
            <person name="Maleszka R."/>
            <person name="Wimmer E.A."/>
            <person name="Beeman R.W."/>
            <person name="Lorenzen M."/>
            <person name="Tomoyasu Y."/>
            <person name="Miller S.C."/>
            <person name="Grossmann D."/>
            <person name="Bucher G."/>
        </authorList>
    </citation>
    <scope>NUCLEOTIDE SEQUENCE [LARGE SCALE GENOMIC DNA]</scope>
    <source>
        <strain evidence="4 5">Georgia GA2</strain>
    </source>
</reference>
<dbReference type="Proteomes" id="UP000007266">
    <property type="component" value="Linkage group 1"/>
</dbReference>
<evidence type="ECO:0000313" key="4">
    <source>
        <dbReference type="EMBL" id="EFA11081.2"/>
    </source>
</evidence>
<accession>D6W685</accession>
<keyword evidence="1" id="KW-0433">Leucine-rich repeat</keyword>
<dbReference type="HOGENOM" id="CLU_023263_0_0_1"/>